<sequence>MKISSLAVDSIKSTLRKRLGKKSKTSDAPSNNEPAKASYESRDDEVQVYAVTTREDVQDLRDDAERDATVVPVRTEIEVEAPTIKDVSNKQTSGGARGKIKGLFSPVIRAISLRKKRVPRVSKVLKVNSQKQEPSTFAELKEAPSAAVDELLQDFKPPRCAQHDNVSCASFEVIQFFPGSEHVENEEGLKIPEEHASKATDADAEVKNTEAEIQVASLLCMDTDDLVKDEIKEVTKDEHPTEQDEPAPSTSVESLDPDTPSTVLVSNETQTAVLSSSEADSSDITTEVNLNEEHPRPSAPTLSKLPPKEVVENSSLEPGVLDVGESKTEADGKTSEGSSSENTKANKSFTQTLTGRFNEKKKAKDAKKKKSVPDTGVNMVSMEHNNEVVVMERNDDAKLPSKEVAENPLLEPCVLDVGESKTEVDNEALQNDPAKEVTSGSKSIEANKKCGRTLADKFNKKMKAKDTKKKDSVNACKTRRTVNVEHLFQPSEIPLERSVSDTEVIMISTKHDDNVEEAYELVKPASWHGVERQFADSEDEGDDDSVNTHLSGIEEGFSELSTCGLTEGLHDTLIWWGEKVFNVCPEPGEATKQQMIDTARSYEEAAYIMRDICHGKC</sequence>
<feature type="compositionally biased region" description="Basic and acidic residues" evidence="1">
    <location>
        <begin position="324"/>
        <end position="334"/>
    </location>
</feature>
<feature type="region of interest" description="Disordered" evidence="1">
    <location>
        <begin position="234"/>
        <end position="376"/>
    </location>
</feature>
<feature type="compositionally biased region" description="Polar residues" evidence="1">
    <location>
        <begin position="248"/>
        <end position="289"/>
    </location>
</feature>
<protein>
    <submittedName>
        <fullName evidence="2">Uncharacterized protein</fullName>
    </submittedName>
</protein>
<keyword evidence="3" id="KW-1185">Reference proteome</keyword>
<dbReference type="AlphaFoldDB" id="A0ABD3NND5"/>
<organism evidence="2 3">
    <name type="scientific">Cyclotella atomus</name>
    <dbReference type="NCBI Taxonomy" id="382360"/>
    <lineage>
        <taxon>Eukaryota</taxon>
        <taxon>Sar</taxon>
        <taxon>Stramenopiles</taxon>
        <taxon>Ochrophyta</taxon>
        <taxon>Bacillariophyta</taxon>
        <taxon>Coscinodiscophyceae</taxon>
        <taxon>Thalassiosirophycidae</taxon>
        <taxon>Stephanodiscales</taxon>
        <taxon>Stephanodiscaceae</taxon>
        <taxon>Cyclotella</taxon>
    </lineage>
</organism>
<evidence type="ECO:0000313" key="3">
    <source>
        <dbReference type="Proteomes" id="UP001530400"/>
    </source>
</evidence>
<evidence type="ECO:0000256" key="1">
    <source>
        <dbReference type="SAM" id="MobiDB-lite"/>
    </source>
</evidence>
<feature type="region of interest" description="Disordered" evidence="1">
    <location>
        <begin position="424"/>
        <end position="443"/>
    </location>
</feature>
<proteinExistence type="predicted"/>
<dbReference type="EMBL" id="JALLPJ020001079">
    <property type="protein sequence ID" value="KAL3776849.1"/>
    <property type="molecule type" value="Genomic_DNA"/>
</dbReference>
<feature type="compositionally biased region" description="Basic residues" evidence="1">
    <location>
        <begin position="14"/>
        <end position="23"/>
    </location>
</feature>
<comment type="caution">
    <text evidence="2">The sequence shown here is derived from an EMBL/GenBank/DDBJ whole genome shotgun (WGS) entry which is preliminary data.</text>
</comment>
<feature type="region of interest" description="Disordered" evidence="1">
    <location>
        <begin position="1"/>
        <end position="45"/>
    </location>
</feature>
<evidence type="ECO:0000313" key="2">
    <source>
        <dbReference type="EMBL" id="KAL3776849.1"/>
    </source>
</evidence>
<gene>
    <name evidence="2" type="ORF">ACHAWO_004254</name>
</gene>
<dbReference type="Proteomes" id="UP001530400">
    <property type="component" value="Unassembled WGS sequence"/>
</dbReference>
<name>A0ABD3NND5_9STRA</name>
<reference evidence="2 3" key="1">
    <citation type="submission" date="2024-10" db="EMBL/GenBank/DDBJ databases">
        <title>Updated reference genomes for cyclostephanoid diatoms.</title>
        <authorList>
            <person name="Roberts W.R."/>
            <person name="Alverson A.J."/>
        </authorList>
    </citation>
    <scope>NUCLEOTIDE SEQUENCE [LARGE SCALE GENOMIC DNA]</scope>
    <source>
        <strain evidence="2 3">AJA010-31</strain>
    </source>
</reference>
<feature type="compositionally biased region" description="Polar residues" evidence="1">
    <location>
        <begin position="335"/>
        <end position="355"/>
    </location>
</feature>
<accession>A0ABD3NND5</accession>